<dbReference type="Gene3D" id="3.60.10.10">
    <property type="entry name" value="Endonuclease/exonuclease/phosphatase"/>
    <property type="match status" value="2"/>
</dbReference>
<organism evidence="2 3">
    <name type="scientific">Gossypium raimondii</name>
    <name type="common">Peruvian cotton</name>
    <name type="synonym">Gossypium klotzschianum subsp. raimondii</name>
    <dbReference type="NCBI Taxonomy" id="29730"/>
    <lineage>
        <taxon>Eukaryota</taxon>
        <taxon>Viridiplantae</taxon>
        <taxon>Streptophyta</taxon>
        <taxon>Embryophyta</taxon>
        <taxon>Tracheophyta</taxon>
        <taxon>Spermatophyta</taxon>
        <taxon>Magnoliopsida</taxon>
        <taxon>eudicotyledons</taxon>
        <taxon>Gunneridae</taxon>
        <taxon>Pentapetalae</taxon>
        <taxon>rosids</taxon>
        <taxon>malvids</taxon>
        <taxon>Malvales</taxon>
        <taxon>Malvaceae</taxon>
        <taxon>Malvoideae</taxon>
        <taxon>Gossypium</taxon>
    </lineage>
</organism>
<dbReference type="PANTHER" id="PTHR35218">
    <property type="entry name" value="RNASE H DOMAIN-CONTAINING PROTEIN"/>
    <property type="match status" value="1"/>
</dbReference>
<evidence type="ECO:0000313" key="2">
    <source>
        <dbReference type="EMBL" id="MBA0598014.1"/>
    </source>
</evidence>
<evidence type="ECO:0000313" key="3">
    <source>
        <dbReference type="Proteomes" id="UP000593578"/>
    </source>
</evidence>
<reference evidence="2 3" key="1">
    <citation type="journal article" date="2019" name="Genome Biol. Evol.">
        <title>Insights into the evolution of the New World diploid cottons (Gossypium, subgenus Houzingenia) based on genome sequencing.</title>
        <authorList>
            <person name="Grover C.E."/>
            <person name="Arick M.A. 2nd"/>
            <person name="Thrash A."/>
            <person name="Conover J.L."/>
            <person name="Sanders W.S."/>
            <person name="Peterson D.G."/>
            <person name="Frelichowski J.E."/>
            <person name="Scheffler J.A."/>
            <person name="Scheffler B.E."/>
            <person name="Wendel J.F."/>
        </authorList>
    </citation>
    <scope>NUCLEOTIDE SEQUENCE [LARGE SCALE GENOMIC DNA]</scope>
    <source>
        <strain evidence="2">8</strain>
        <tissue evidence="2">Leaf</tissue>
    </source>
</reference>
<dbReference type="Proteomes" id="UP000593578">
    <property type="component" value="Unassembled WGS sequence"/>
</dbReference>
<feature type="non-terminal residue" evidence="2">
    <location>
        <position position="1"/>
    </location>
</feature>
<dbReference type="PANTHER" id="PTHR35218:SF9">
    <property type="entry name" value="ENDONUCLEASE_EXONUCLEASE_PHOSPHATASE DOMAIN-CONTAINING PROTEIN"/>
    <property type="match status" value="1"/>
</dbReference>
<dbReference type="InterPro" id="IPR005135">
    <property type="entry name" value="Endo/exonuclease/phosphatase"/>
</dbReference>
<dbReference type="GO" id="GO:0003824">
    <property type="term" value="F:catalytic activity"/>
    <property type="evidence" value="ECO:0007669"/>
    <property type="project" value="InterPro"/>
</dbReference>
<dbReference type="Pfam" id="PF03372">
    <property type="entry name" value="Exo_endo_phos"/>
    <property type="match status" value="1"/>
</dbReference>
<name>A0A7J8Q8X8_GOSRA</name>
<protein>
    <recommendedName>
        <fullName evidence="1">Endonuclease/exonuclease/phosphatase domain-containing protein</fullName>
    </recommendedName>
</protein>
<dbReference type="AlphaFoldDB" id="A0A7J8Q8X8"/>
<dbReference type="EMBL" id="JABEZZ010000010">
    <property type="protein sequence ID" value="MBA0598014.1"/>
    <property type="molecule type" value="Genomic_DNA"/>
</dbReference>
<proteinExistence type="predicted"/>
<accession>A0A7J8Q8X8</accession>
<dbReference type="InterPro" id="IPR036691">
    <property type="entry name" value="Endo/exonu/phosph_ase_sf"/>
</dbReference>
<evidence type="ECO:0000259" key="1">
    <source>
        <dbReference type="Pfam" id="PF03372"/>
    </source>
</evidence>
<gene>
    <name evidence="2" type="ORF">Gorai_007794</name>
</gene>
<feature type="non-terminal residue" evidence="2">
    <location>
        <position position="225"/>
    </location>
</feature>
<dbReference type="SUPFAM" id="SSF56219">
    <property type="entry name" value="DNase I-like"/>
    <property type="match status" value="1"/>
</dbReference>
<feature type="domain" description="Endonuclease/exonuclease/phosphatase" evidence="1">
    <location>
        <begin position="90"/>
        <end position="219"/>
    </location>
</feature>
<sequence length="225" mass="26090">GGSYQFSKVTPLKNGERYNQDVYEAWAVEKIMAKEKLNRDVMYRVLKLLWFTMDEFSFVALNEDVILVKFENIEGGGWRPAPPRAMKLLCWNCRGLGNPMTVRELKQLIIANNPDIVFLCETKMLSKNFTRIRNICRLDGCLAISSVGYSKGLVMLWKNDIDVEYWIVEGDFNAIIDEAKKEGGRRKPRATMEKFRDVLEDLALVDLKIDRGWFTWVNNHEGNKL</sequence>
<comment type="caution">
    <text evidence="2">The sequence shown here is derived from an EMBL/GenBank/DDBJ whole genome shotgun (WGS) entry which is preliminary data.</text>
</comment>